<feature type="compositionally biased region" description="Acidic residues" evidence="1">
    <location>
        <begin position="288"/>
        <end position="347"/>
    </location>
</feature>
<reference evidence="3 4" key="1">
    <citation type="submission" date="2022-04" db="EMBL/GenBank/DDBJ databases">
        <title>Chromosome-level reference genomes for two strains of Caenorhabditis briggsae: an improved platform for comparative genomics.</title>
        <authorList>
            <person name="Stevens L."/>
            <person name="Andersen E."/>
        </authorList>
    </citation>
    <scope>NUCLEOTIDE SEQUENCE [LARGE SCALE GENOMIC DNA]</scope>
    <source>
        <strain evidence="3">VX34</strain>
        <tissue evidence="3">Whole-organism</tissue>
    </source>
</reference>
<gene>
    <name evidence="3" type="ORF">L5515_005094</name>
</gene>
<dbReference type="InterPro" id="IPR012885">
    <property type="entry name" value="F-box_Sdz-33"/>
</dbReference>
<dbReference type="AlphaFoldDB" id="A0AAE9EM88"/>
<evidence type="ECO:0000256" key="1">
    <source>
        <dbReference type="SAM" id="MobiDB-lite"/>
    </source>
</evidence>
<name>A0AAE9EM88_CAEBR</name>
<evidence type="ECO:0000313" key="4">
    <source>
        <dbReference type="Proteomes" id="UP000829354"/>
    </source>
</evidence>
<feature type="region of interest" description="Disordered" evidence="1">
    <location>
        <begin position="287"/>
        <end position="430"/>
    </location>
</feature>
<dbReference type="PANTHER" id="PTHR22899">
    <property type="entry name" value="CYCLIN-RELATED F-BOX FAMILY"/>
    <property type="match status" value="1"/>
</dbReference>
<sequence length="471" mass="54498">MAKHKFPIQRLPDGLGLMVLNTMEHHEIMAFSFTSKKSLSMFKALRLPVHHVKLAFPNEIAVLFDRVYYSFYLKRHGNDDQIRSLNDLPASVDIRATSLGNIGRLTWSNQGKTIGEWIHHFCSISKPETRYQVSIETERMRFEIHSLRNTFPKLRKITIYCSQDESNENCLSSSETCLRAFLPNLESLVLYGLPPNLPIGIIGMTNLKALELYHDHSPLELKTEDFLSLNVRSCIIKVNEFSLRDLNRFFKKWIKGSNPRLKDLHIYGYLSGFPDWKLLLKGLKAVEKDEEEEVVEDESDESEEEVSEEEEEAGEADEPQVEKEEADDEDEEESEGEDEADGADDAQEDRLEEEKTVEEPKDAQNEEGPVEEVEEEEDEEYEDEEPELDEDEEDEDEVEEAHIAPVARRARREQDEEEPEEIPLEERERAENADVVKKYIIRNCLGVCAEIETEFNINFYVTASVNFTVKK</sequence>
<dbReference type="PANTHER" id="PTHR22899:SF0">
    <property type="entry name" value="F-BOX ASSOCIATED DOMAIN-CONTAINING PROTEIN-RELATED"/>
    <property type="match status" value="1"/>
</dbReference>
<keyword evidence="4" id="KW-1185">Reference proteome</keyword>
<organism evidence="3 4">
    <name type="scientific">Caenorhabditis briggsae</name>
    <dbReference type="NCBI Taxonomy" id="6238"/>
    <lineage>
        <taxon>Eukaryota</taxon>
        <taxon>Metazoa</taxon>
        <taxon>Ecdysozoa</taxon>
        <taxon>Nematoda</taxon>
        <taxon>Chromadorea</taxon>
        <taxon>Rhabditida</taxon>
        <taxon>Rhabditina</taxon>
        <taxon>Rhabditomorpha</taxon>
        <taxon>Rhabditoidea</taxon>
        <taxon>Rhabditidae</taxon>
        <taxon>Peloderinae</taxon>
        <taxon>Caenorhabditis</taxon>
    </lineage>
</organism>
<dbReference type="InterPro" id="IPR053222">
    <property type="entry name" value="Zygotic_Embryogenesis-Asso"/>
</dbReference>
<feature type="domain" description="Sdz-33 F-box" evidence="2">
    <location>
        <begin position="202"/>
        <end position="266"/>
    </location>
</feature>
<dbReference type="EMBL" id="CP092622">
    <property type="protein sequence ID" value="UMM25159.1"/>
    <property type="molecule type" value="Genomic_DNA"/>
</dbReference>
<proteinExistence type="predicted"/>
<protein>
    <recommendedName>
        <fullName evidence="2">Sdz-33 F-box domain-containing protein</fullName>
    </recommendedName>
</protein>
<dbReference type="Proteomes" id="UP000829354">
    <property type="component" value="Chromosome III"/>
</dbReference>
<evidence type="ECO:0000259" key="2">
    <source>
        <dbReference type="Pfam" id="PF07735"/>
    </source>
</evidence>
<dbReference type="Pfam" id="PF07735">
    <property type="entry name" value="FBA_2"/>
    <property type="match status" value="1"/>
</dbReference>
<feature type="compositionally biased region" description="Acidic residues" evidence="1">
    <location>
        <begin position="368"/>
        <end position="399"/>
    </location>
</feature>
<accession>A0AAE9EM88</accession>
<feature type="compositionally biased region" description="Basic and acidic residues" evidence="1">
    <location>
        <begin position="348"/>
        <end position="364"/>
    </location>
</feature>
<evidence type="ECO:0000313" key="3">
    <source>
        <dbReference type="EMBL" id="UMM25159.1"/>
    </source>
</evidence>